<dbReference type="Gene3D" id="3.40.50.150">
    <property type="entry name" value="Vaccinia Virus protein VP39"/>
    <property type="match status" value="1"/>
</dbReference>
<dbReference type="PRINTS" id="PR02008">
    <property type="entry name" value="RCMTFAMILY"/>
</dbReference>
<dbReference type="InterPro" id="IPR049560">
    <property type="entry name" value="MeTrfase_RsmB-F_NOP2_cat"/>
</dbReference>
<gene>
    <name evidence="6" type="ORF">ENO26_06080</name>
</gene>
<dbReference type="PANTHER" id="PTHR22807:SF74">
    <property type="entry name" value="TRNA (CYTOSINE(48)-C(5))-METHYLTRANSFERASE"/>
    <property type="match status" value="1"/>
</dbReference>
<reference evidence="6" key="1">
    <citation type="journal article" date="2020" name="mSystems">
        <title>Genome- and Community-Level Interaction Insights into Carbon Utilization and Element Cycling Functions of Hydrothermarchaeota in Hydrothermal Sediment.</title>
        <authorList>
            <person name="Zhou Z."/>
            <person name="Liu Y."/>
            <person name="Xu W."/>
            <person name="Pan J."/>
            <person name="Luo Z.H."/>
            <person name="Li M."/>
        </authorList>
    </citation>
    <scope>NUCLEOTIDE SEQUENCE [LARGE SCALE GENOMIC DNA]</scope>
    <source>
        <strain evidence="6">SpSt-125</strain>
    </source>
</reference>
<evidence type="ECO:0000256" key="1">
    <source>
        <dbReference type="ARBA" id="ARBA00022603"/>
    </source>
</evidence>
<dbReference type="InterPro" id="IPR035926">
    <property type="entry name" value="NusB-like_sf"/>
</dbReference>
<dbReference type="EMBL" id="DSEU01000040">
    <property type="protein sequence ID" value="HEM67118.1"/>
    <property type="molecule type" value="Genomic_DNA"/>
</dbReference>
<evidence type="ECO:0000256" key="4">
    <source>
        <dbReference type="ARBA" id="ARBA00022884"/>
    </source>
</evidence>
<dbReference type="SUPFAM" id="SSF53335">
    <property type="entry name" value="S-adenosyl-L-methionine-dependent methyltransferases"/>
    <property type="match status" value="1"/>
</dbReference>
<keyword evidence="1 6" id="KW-0489">Methyltransferase</keyword>
<keyword evidence="4" id="KW-0694">RNA-binding</keyword>
<comment type="caution">
    <text evidence="6">The sequence shown here is derived from an EMBL/GenBank/DDBJ whole genome shotgun (WGS) entry which is preliminary data.</text>
</comment>
<proteinExistence type="predicted"/>
<dbReference type="InterPro" id="IPR029063">
    <property type="entry name" value="SAM-dependent_MTases_sf"/>
</dbReference>
<dbReference type="Gene3D" id="3.30.70.1170">
    <property type="entry name" value="Sun protein, domain 3"/>
    <property type="match status" value="1"/>
</dbReference>
<name>A0A7J2U2Q5_9CREN</name>
<dbReference type="PANTHER" id="PTHR22807">
    <property type="entry name" value="NOP2 YEAST -RELATED NOL1/NOP2/FMU SUN DOMAIN-CONTAINING"/>
    <property type="match status" value="1"/>
</dbReference>
<feature type="domain" description="SAM-dependent MTase RsmB/NOP-type" evidence="5">
    <location>
        <begin position="183"/>
        <end position="456"/>
    </location>
</feature>
<dbReference type="InterPro" id="IPR023267">
    <property type="entry name" value="RCMT"/>
</dbReference>
<dbReference type="Pfam" id="PF22458">
    <property type="entry name" value="RsmF-B_ferredox"/>
    <property type="match status" value="1"/>
</dbReference>
<dbReference type="InterPro" id="IPR001678">
    <property type="entry name" value="MeTrfase_RsmB-F_NOP2_dom"/>
</dbReference>
<dbReference type="InterPro" id="IPR054728">
    <property type="entry name" value="RsmB-like_ferredoxin"/>
</dbReference>
<dbReference type="Pfam" id="PF01189">
    <property type="entry name" value="Methyltr_RsmB-F"/>
    <property type="match status" value="1"/>
</dbReference>
<evidence type="ECO:0000256" key="3">
    <source>
        <dbReference type="ARBA" id="ARBA00022691"/>
    </source>
</evidence>
<sequence length="460" mass="53203">MSYIAITAKDLEALVKAVKLGEEIKPSQQAKRDVFVEYNIAGTFKDRMLTAIYYDIWKRLGLIDRIASEITGVSNVAILDPWLRAAIRVAIEVLIFEKFIKEEKYKDSKNIFVNYFKKRISKFLSEVTHTYVGAYFWELVDKIADYKWRPKDIAEMWEFKYMVSQTIISRLLRIAEREEVRLILKEFNQVYPISIRVNILKSSVEEVVKALENEGIRPSISNYVSTVIKFRGPYNFDKSQLFKEGKIVIQEEAPALASILLDPKPNEIVVDMCAAPGGKTEHIGELMRNQGVIYAFDIDEMRIERMKLLLKRTGIKNVKIFKEDARKAPKMLGNGIADKVLLDAPCSSSGTIMKNQELRWRITDEKIQELQRLQIELLETAVKLTKKGGRILYTTCSLFKEENEDVVEHVLNEYKNIIKLIPLKGPFSPGFIYGTMRAWPHKHKTFGFFYALFEKIENSD</sequence>
<organism evidence="6">
    <name type="scientific">Ignisphaera aggregans</name>
    <dbReference type="NCBI Taxonomy" id="334771"/>
    <lineage>
        <taxon>Archaea</taxon>
        <taxon>Thermoproteota</taxon>
        <taxon>Thermoprotei</taxon>
        <taxon>Desulfurococcales</taxon>
        <taxon>Desulfurococcaceae</taxon>
        <taxon>Ignisphaera</taxon>
    </lineage>
</organism>
<protein>
    <submittedName>
        <fullName evidence="6">RsmB/NOP family class I SAM-dependent RNA methyltransferase</fullName>
    </submittedName>
</protein>
<evidence type="ECO:0000259" key="5">
    <source>
        <dbReference type="PROSITE" id="PS51686"/>
    </source>
</evidence>
<dbReference type="AlphaFoldDB" id="A0A7J2U2Q5"/>
<evidence type="ECO:0000313" key="6">
    <source>
        <dbReference type="EMBL" id="HEM67118.1"/>
    </source>
</evidence>
<dbReference type="GO" id="GO:0003723">
    <property type="term" value="F:RNA binding"/>
    <property type="evidence" value="ECO:0007669"/>
    <property type="project" value="UniProtKB-KW"/>
</dbReference>
<dbReference type="PROSITE" id="PS51686">
    <property type="entry name" value="SAM_MT_RSMB_NOP"/>
    <property type="match status" value="1"/>
</dbReference>
<dbReference type="GO" id="GO:0016428">
    <property type="term" value="F:tRNA (cytidine-5-)-methyltransferase activity"/>
    <property type="evidence" value="ECO:0007669"/>
    <property type="project" value="TreeGrafter"/>
</dbReference>
<accession>A0A7J2U2Q5</accession>
<evidence type="ECO:0000256" key="2">
    <source>
        <dbReference type="ARBA" id="ARBA00022679"/>
    </source>
</evidence>
<dbReference type="CDD" id="cd02440">
    <property type="entry name" value="AdoMet_MTases"/>
    <property type="match status" value="1"/>
</dbReference>
<dbReference type="GO" id="GO:0030488">
    <property type="term" value="P:tRNA methylation"/>
    <property type="evidence" value="ECO:0007669"/>
    <property type="project" value="TreeGrafter"/>
</dbReference>
<dbReference type="Gene3D" id="1.10.940.10">
    <property type="entry name" value="NusB-like"/>
    <property type="match status" value="1"/>
</dbReference>
<keyword evidence="3" id="KW-0949">S-adenosyl-L-methionine</keyword>
<keyword evidence="2 6" id="KW-0808">Transferase</keyword>